<proteinExistence type="predicted"/>
<comment type="caution">
    <text evidence="1">The sequence shown here is derived from an EMBL/GenBank/DDBJ whole genome shotgun (WGS) entry which is preliminary data.</text>
</comment>
<evidence type="ECO:0000313" key="2">
    <source>
        <dbReference type="Proteomes" id="UP001304895"/>
    </source>
</evidence>
<name>A0AAN6UDE0_9PEZI</name>
<dbReference type="Proteomes" id="UP001304895">
    <property type="component" value="Unassembled WGS sequence"/>
</dbReference>
<protein>
    <submittedName>
        <fullName evidence="1">Uncharacterized protein</fullName>
    </submittedName>
</protein>
<dbReference type="EMBL" id="MU853433">
    <property type="protein sequence ID" value="KAK4130634.1"/>
    <property type="molecule type" value="Genomic_DNA"/>
</dbReference>
<reference evidence="1" key="2">
    <citation type="submission" date="2023-05" db="EMBL/GenBank/DDBJ databases">
        <authorList>
            <consortium name="Lawrence Berkeley National Laboratory"/>
            <person name="Steindorff A."/>
            <person name="Hensen N."/>
            <person name="Bonometti L."/>
            <person name="Westerberg I."/>
            <person name="Brannstrom I.O."/>
            <person name="Guillou S."/>
            <person name="Cros-Aarteil S."/>
            <person name="Calhoun S."/>
            <person name="Haridas S."/>
            <person name="Kuo A."/>
            <person name="Mondo S."/>
            <person name="Pangilinan J."/>
            <person name="Riley R."/>
            <person name="Labutti K."/>
            <person name="Andreopoulos B."/>
            <person name="Lipzen A."/>
            <person name="Chen C."/>
            <person name="Yanf M."/>
            <person name="Daum C."/>
            <person name="Ng V."/>
            <person name="Clum A."/>
            <person name="Ohm R."/>
            <person name="Martin F."/>
            <person name="Silar P."/>
            <person name="Natvig D."/>
            <person name="Lalanne C."/>
            <person name="Gautier V."/>
            <person name="Ament-Velasquez S.L."/>
            <person name="Kruys A."/>
            <person name="Hutchinson M.I."/>
            <person name="Powell A.J."/>
            <person name="Barry K."/>
            <person name="Miller A.N."/>
            <person name="Grigoriev I.V."/>
            <person name="Debuchy R."/>
            <person name="Gladieux P."/>
            <person name="Thoren M.H."/>
            <person name="Johannesson H."/>
        </authorList>
    </citation>
    <scope>NUCLEOTIDE SEQUENCE</scope>
    <source>
        <strain evidence="1">CBS 123565</strain>
    </source>
</reference>
<gene>
    <name evidence="1" type="ORF">BT67DRAFT_390522</name>
</gene>
<keyword evidence="2" id="KW-1185">Reference proteome</keyword>
<reference evidence="1" key="1">
    <citation type="journal article" date="2023" name="Mol. Phylogenet. Evol.">
        <title>Genome-scale phylogeny and comparative genomics of the fungal order Sordariales.</title>
        <authorList>
            <person name="Hensen N."/>
            <person name="Bonometti L."/>
            <person name="Westerberg I."/>
            <person name="Brannstrom I.O."/>
            <person name="Guillou S."/>
            <person name="Cros-Aarteil S."/>
            <person name="Calhoun S."/>
            <person name="Haridas S."/>
            <person name="Kuo A."/>
            <person name="Mondo S."/>
            <person name="Pangilinan J."/>
            <person name="Riley R."/>
            <person name="LaButti K."/>
            <person name="Andreopoulos B."/>
            <person name="Lipzen A."/>
            <person name="Chen C."/>
            <person name="Yan M."/>
            <person name="Daum C."/>
            <person name="Ng V."/>
            <person name="Clum A."/>
            <person name="Steindorff A."/>
            <person name="Ohm R.A."/>
            <person name="Martin F."/>
            <person name="Silar P."/>
            <person name="Natvig D.O."/>
            <person name="Lalanne C."/>
            <person name="Gautier V."/>
            <person name="Ament-Velasquez S.L."/>
            <person name="Kruys A."/>
            <person name="Hutchinson M.I."/>
            <person name="Powell A.J."/>
            <person name="Barry K."/>
            <person name="Miller A.N."/>
            <person name="Grigoriev I.V."/>
            <person name="Debuchy R."/>
            <person name="Gladieux P."/>
            <person name="Hiltunen Thoren M."/>
            <person name="Johannesson H."/>
        </authorList>
    </citation>
    <scope>NUCLEOTIDE SEQUENCE</scope>
    <source>
        <strain evidence="1">CBS 123565</strain>
    </source>
</reference>
<dbReference type="AlphaFoldDB" id="A0AAN6UDE0"/>
<organism evidence="1 2">
    <name type="scientific">Trichocladium antarcticum</name>
    <dbReference type="NCBI Taxonomy" id="1450529"/>
    <lineage>
        <taxon>Eukaryota</taxon>
        <taxon>Fungi</taxon>
        <taxon>Dikarya</taxon>
        <taxon>Ascomycota</taxon>
        <taxon>Pezizomycotina</taxon>
        <taxon>Sordariomycetes</taxon>
        <taxon>Sordariomycetidae</taxon>
        <taxon>Sordariales</taxon>
        <taxon>Chaetomiaceae</taxon>
        <taxon>Trichocladium</taxon>
    </lineage>
</organism>
<accession>A0AAN6UDE0</accession>
<evidence type="ECO:0000313" key="1">
    <source>
        <dbReference type="EMBL" id="KAK4130634.1"/>
    </source>
</evidence>
<sequence length="172" mass="18978">MEIPEGFSELPTKALGVIRAAKLAHPRGVLLESFITEAADRDRAAKHLLAQIAPQDNSHDVAAYLDAFCADWSKLVANFLHSGPGQPLRDQRNVPVITRRDGGVCRFSGLGDSWRDRLAVYPILPAFGARKIEIDPVDSLWSRRVSPSSSHCGLTNLIRSLPSPSMTFFLRF</sequence>